<feature type="transmembrane region" description="Helical" evidence="1">
    <location>
        <begin position="100"/>
        <end position="120"/>
    </location>
</feature>
<feature type="transmembrane region" description="Helical" evidence="1">
    <location>
        <begin position="185"/>
        <end position="213"/>
    </location>
</feature>
<keyword evidence="3" id="KW-1185">Reference proteome</keyword>
<dbReference type="AlphaFoldDB" id="A0A517P206"/>
<feature type="transmembrane region" description="Helical" evidence="1">
    <location>
        <begin position="373"/>
        <end position="396"/>
    </location>
</feature>
<evidence type="ECO:0000313" key="3">
    <source>
        <dbReference type="Proteomes" id="UP000319817"/>
    </source>
</evidence>
<feature type="transmembrane region" description="Helical" evidence="1">
    <location>
        <begin position="132"/>
        <end position="151"/>
    </location>
</feature>
<feature type="transmembrane region" description="Helical" evidence="1">
    <location>
        <begin position="408"/>
        <end position="424"/>
    </location>
</feature>
<dbReference type="EMBL" id="CP036526">
    <property type="protein sequence ID" value="QDT13383.1"/>
    <property type="molecule type" value="Genomic_DNA"/>
</dbReference>
<keyword evidence="1" id="KW-1133">Transmembrane helix</keyword>
<keyword evidence="1" id="KW-0472">Membrane</keyword>
<reference evidence="2 3" key="1">
    <citation type="submission" date="2019-02" db="EMBL/GenBank/DDBJ databases">
        <title>Deep-cultivation of Planctomycetes and their phenomic and genomic characterization uncovers novel biology.</title>
        <authorList>
            <person name="Wiegand S."/>
            <person name="Jogler M."/>
            <person name="Boedeker C."/>
            <person name="Pinto D."/>
            <person name="Vollmers J."/>
            <person name="Rivas-Marin E."/>
            <person name="Kohn T."/>
            <person name="Peeters S.H."/>
            <person name="Heuer A."/>
            <person name="Rast P."/>
            <person name="Oberbeckmann S."/>
            <person name="Bunk B."/>
            <person name="Jeske O."/>
            <person name="Meyerdierks A."/>
            <person name="Storesund J.E."/>
            <person name="Kallscheuer N."/>
            <person name="Luecker S."/>
            <person name="Lage O.M."/>
            <person name="Pohl T."/>
            <person name="Merkel B.J."/>
            <person name="Hornburger P."/>
            <person name="Mueller R.-W."/>
            <person name="Bruemmer F."/>
            <person name="Labrenz M."/>
            <person name="Spormann A.M."/>
            <person name="Op den Camp H."/>
            <person name="Overmann J."/>
            <person name="Amann R."/>
            <person name="Jetten M.S.M."/>
            <person name="Mascher T."/>
            <person name="Medema M.H."/>
            <person name="Devos D.P."/>
            <person name="Kaster A.-K."/>
            <person name="Ovreas L."/>
            <person name="Rohde M."/>
            <person name="Galperin M.Y."/>
            <person name="Jogler C."/>
        </authorList>
    </citation>
    <scope>NUCLEOTIDE SEQUENCE [LARGE SCALE GENOMIC DNA]</scope>
    <source>
        <strain evidence="2 3">K23_9</strain>
    </source>
</reference>
<evidence type="ECO:0008006" key="4">
    <source>
        <dbReference type="Google" id="ProtNLM"/>
    </source>
</evidence>
<name>A0A517P206_9BACT</name>
<dbReference type="Proteomes" id="UP000319817">
    <property type="component" value="Chromosome"/>
</dbReference>
<evidence type="ECO:0000313" key="2">
    <source>
        <dbReference type="EMBL" id="QDT13383.1"/>
    </source>
</evidence>
<sequence>MATAALLFAFIGIVTVDVPSNEASFLNANERGLWSTVSVMADGVDATKSDAWQEVAAEPACVESQDSPSPFASMVAASYQVVKKAFRFSLDDQSVVTTRIVLALVNLPLLAVFFAATIFTIDRVGCTKWSRFTAAAATCFATMLLPLSASLNYQLPAAAATAATLWLYMHVSDRLEHSYQPSHRIWVAAGFTATMAAAFQFSAALMLVPWLLLFGRLDHEEIRRFLTGSAIAGAFFVCSWIVYFTLVDQSPVHQAAVHETAVHETAVHETAVHEVTVHRAAVGQAGLGQTSAHPMATDQGQSLSMQEIANVSRAADAEVPATAADLRESLSVVESIFHAIGGHHGLFSLTPLWLLLPIALVAGIRFEPSEFQVLAFAVAVVSLTCLLFCIAALVFGSESRLPQIYPSQLIWMTPLWLLMITPLIEQFEGSRHRRVLVIALLGISVVSALAAFPSASASSWLYRVWPL</sequence>
<feature type="transmembrane region" description="Helical" evidence="1">
    <location>
        <begin position="225"/>
        <end position="246"/>
    </location>
</feature>
<keyword evidence="1" id="KW-0812">Transmembrane</keyword>
<organism evidence="2 3">
    <name type="scientific">Stieleria marina</name>
    <dbReference type="NCBI Taxonomy" id="1930275"/>
    <lineage>
        <taxon>Bacteria</taxon>
        <taxon>Pseudomonadati</taxon>
        <taxon>Planctomycetota</taxon>
        <taxon>Planctomycetia</taxon>
        <taxon>Pirellulales</taxon>
        <taxon>Pirellulaceae</taxon>
        <taxon>Stieleria</taxon>
    </lineage>
</organism>
<protein>
    <recommendedName>
        <fullName evidence="4">Glycosyltransferase RgtA/B/C/D-like domain-containing protein</fullName>
    </recommendedName>
</protein>
<gene>
    <name evidence="2" type="ORF">K239x_54010</name>
</gene>
<accession>A0A517P206</accession>
<dbReference type="RefSeq" id="WP_145421122.1">
    <property type="nucleotide sequence ID" value="NZ_CP036526.1"/>
</dbReference>
<proteinExistence type="predicted"/>
<feature type="transmembrane region" description="Helical" evidence="1">
    <location>
        <begin position="346"/>
        <end position="366"/>
    </location>
</feature>
<feature type="transmembrane region" description="Helical" evidence="1">
    <location>
        <begin position="436"/>
        <end position="462"/>
    </location>
</feature>
<evidence type="ECO:0000256" key="1">
    <source>
        <dbReference type="SAM" id="Phobius"/>
    </source>
</evidence>